<organism evidence="2 3">
    <name type="scientific">Effusibacillus dendaii</name>
    <dbReference type="NCBI Taxonomy" id="2743772"/>
    <lineage>
        <taxon>Bacteria</taxon>
        <taxon>Bacillati</taxon>
        <taxon>Bacillota</taxon>
        <taxon>Bacilli</taxon>
        <taxon>Bacillales</taxon>
        <taxon>Alicyclobacillaceae</taxon>
        <taxon>Effusibacillus</taxon>
    </lineage>
</organism>
<dbReference type="Pfam" id="PF06691">
    <property type="entry name" value="DUF1189"/>
    <property type="match status" value="1"/>
</dbReference>
<gene>
    <name evidence="2" type="ORF">skT53_16220</name>
</gene>
<proteinExistence type="predicted"/>
<evidence type="ECO:0000256" key="1">
    <source>
        <dbReference type="SAM" id="Phobius"/>
    </source>
</evidence>
<keyword evidence="1" id="KW-0812">Transmembrane</keyword>
<name>A0A7I8D9F7_9BACL</name>
<feature type="transmembrane region" description="Helical" evidence="1">
    <location>
        <begin position="220"/>
        <end position="239"/>
    </location>
</feature>
<accession>A0A7I8D9F7</accession>
<dbReference type="InterPro" id="IPR009574">
    <property type="entry name" value="DUF1189"/>
</dbReference>
<sequence length="248" mass="28226">MRTIWNSICRPSAYQRLTQQKLWRSLLSLTVFFTLLAAIHVSLMANAARPILSFVETDFPAKMPNFSYNGNELQMQETSPVLLTDKNGYRVIVDTSATPPEQSIRHTANGLIFGKTTLYTVSQGVQQSYTYKQLMLPPFNKQDVIQITPLLKPFFIMGMLVWVLFQLIGNFLAITLFSLISYLFGGLQKIRLSFREAWLIAAFAMIPASLIEFLNSFLQSGYLTLAYWVAIFTYIHHGLNSFKQRTAG</sequence>
<keyword evidence="1" id="KW-1133">Transmembrane helix</keyword>
<dbReference type="RefSeq" id="WP_200760622.1">
    <property type="nucleotide sequence ID" value="NZ_AP023366.1"/>
</dbReference>
<feature type="transmembrane region" description="Helical" evidence="1">
    <location>
        <begin position="197"/>
        <end position="214"/>
    </location>
</feature>
<keyword evidence="1" id="KW-0472">Membrane</keyword>
<dbReference type="AlphaFoldDB" id="A0A7I8D9F7"/>
<dbReference type="KEGG" id="eff:skT53_16220"/>
<evidence type="ECO:0000313" key="3">
    <source>
        <dbReference type="Proteomes" id="UP000593802"/>
    </source>
</evidence>
<feature type="transmembrane region" description="Helical" evidence="1">
    <location>
        <begin position="159"/>
        <end position="185"/>
    </location>
</feature>
<evidence type="ECO:0008006" key="4">
    <source>
        <dbReference type="Google" id="ProtNLM"/>
    </source>
</evidence>
<keyword evidence="3" id="KW-1185">Reference proteome</keyword>
<dbReference type="Proteomes" id="UP000593802">
    <property type="component" value="Chromosome"/>
</dbReference>
<reference evidence="2 3" key="1">
    <citation type="submission" date="2020-08" db="EMBL/GenBank/DDBJ databases">
        <title>Complete Genome Sequence of Effusibacillus dendaii Strain skT53, Isolated from Farmland soil.</title>
        <authorList>
            <person name="Konishi T."/>
            <person name="Kawasaki H."/>
        </authorList>
    </citation>
    <scope>NUCLEOTIDE SEQUENCE [LARGE SCALE GENOMIC DNA]</scope>
    <source>
        <strain evidence="3">skT53</strain>
    </source>
</reference>
<evidence type="ECO:0000313" key="2">
    <source>
        <dbReference type="EMBL" id="BCJ86637.1"/>
    </source>
</evidence>
<protein>
    <recommendedName>
        <fullName evidence="4">DUF1189 domain-containing protein</fullName>
    </recommendedName>
</protein>
<dbReference type="EMBL" id="AP023366">
    <property type="protein sequence ID" value="BCJ86637.1"/>
    <property type="molecule type" value="Genomic_DNA"/>
</dbReference>